<dbReference type="EMBL" id="CH479185">
    <property type="protein sequence ID" value="EDW38471.1"/>
    <property type="molecule type" value="Genomic_DNA"/>
</dbReference>
<proteinExistence type="predicted"/>
<evidence type="ECO:0000313" key="3">
    <source>
        <dbReference type="Proteomes" id="UP000008744"/>
    </source>
</evidence>
<evidence type="ECO:0000256" key="1">
    <source>
        <dbReference type="SAM" id="MobiDB-lite"/>
    </source>
</evidence>
<name>B4GLP7_DROPE</name>
<dbReference type="AlphaFoldDB" id="B4GLP7"/>
<sequence>MAPVLTGHHRAFMPLAASSRDNSIPRANAPTREGPTKPWKHETKAHFPLNQSISQGAYNAAFCSMGRTFCDQKNAVSNAKMLKALGDSSGI</sequence>
<evidence type="ECO:0000313" key="2">
    <source>
        <dbReference type="EMBL" id="EDW38471.1"/>
    </source>
</evidence>
<reference evidence="2 3" key="1">
    <citation type="journal article" date="2007" name="Nature">
        <title>Evolution of genes and genomes on the Drosophila phylogeny.</title>
        <authorList>
            <consortium name="Drosophila 12 Genomes Consortium"/>
            <person name="Clark A.G."/>
            <person name="Eisen M.B."/>
            <person name="Smith D.R."/>
            <person name="Bergman C.M."/>
            <person name="Oliver B."/>
            <person name="Markow T.A."/>
            <person name="Kaufman T.C."/>
            <person name="Kellis M."/>
            <person name="Gelbart W."/>
            <person name="Iyer V.N."/>
            <person name="Pollard D.A."/>
            <person name="Sackton T.B."/>
            <person name="Larracuente A.M."/>
            <person name="Singh N.D."/>
            <person name="Abad J.P."/>
            <person name="Abt D.N."/>
            <person name="Adryan B."/>
            <person name="Aguade M."/>
            <person name="Akashi H."/>
            <person name="Anderson W.W."/>
            <person name="Aquadro C.F."/>
            <person name="Ardell D.H."/>
            <person name="Arguello R."/>
            <person name="Artieri C.G."/>
            <person name="Barbash D.A."/>
            <person name="Barker D."/>
            <person name="Barsanti P."/>
            <person name="Batterham P."/>
            <person name="Batzoglou S."/>
            <person name="Begun D."/>
            <person name="Bhutkar A."/>
            <person name="Blanco E."/>
            <person name="Bosak S.A."/>
            <person name="Bradley R.K."/>
            <person name="Brand A.D."/>
            <person name="Brent M.R."/>
            <person name="Brooks A.N."/>
            <person name="Brown R.H."/>
            <person name="Butlin R.K."/>
            <person name="Caggese C."/>
            <person name="Calvi B.R."/>
            <person name="Bernardo de Carvalho A."/>
            <person name="Caspi A."/>
            <person name="Castrezana S."/>
            <person name="Celniker S.E."/>
            <person name="Chang J.L."/>
            <person name="Chapple C."/>
            <person name="Chatterji S."/>
            <person name="Chinwalla A."/>
            <person name="Civetta A."/>
            <person name="Clifton S.W."/>
            <person name="Comeron J.M."/>
            <person name="Costello J.C."/>
            <person name="Coyne J.A."/>
            <person name="Daub J."/>
            <person name="David R.G."/>
            <person name="Delcher A.L."/>
            <person name="Delehaunty K."/>
            <person name="Do C.B."/>
            <person name="Ebling H."/>
            <person name="Edwards K."/>
            <person name="Eickbush T."/>
            <person name="Evans J.D."/>
            <person name="Filipski A."/>
            <person name="Findeiss S."/>
            <person name="Freyhult E."/>
            <person name="Fulton L."/>
            <person name="Fulton R."/>
            <person name="Garcia A.C."/>
            <person name="Gardiner A."/>
            <person name="Garfield D.A."/>
            <person name="Garvin B.E."/>
            <person name="Gibson G."/>
            <person name="Gilbert D."/>
            <person name="Gnerre S."/>
            <person name="Godfrey J."/>
            <person name="Good R."/>
            <person name="Gotea V."/>
            <person name="Gravely B."/>
            <person name="Greenberg A.J."/>
            <person name="Griffiths-Jones S."/>
            <person name="Gross S."/>
            <person name="Guigo R."/>
            <person name="Gustafson E.A."/>
            <person name="Haerty W."/>
            <person name="Hahn M.W."/>
            <person name="Halligan D.L."/>
            <person name="Halpern A.L."/>
            <person name="Halter G.M."/>
            <person name="Han M.V."/>
            <person name="Heger A."/>
            <person name="Hillier L."/>
            <person name="Hinrichs A.S."/>
            <person name="Holmes I."/>
            <person name="Hoskins R.A."/>
            <person name="Hubisz M.J."/>
            <person name="Hultmark D."/>
            <person name="Huntley M.A."/>
            <person name="Jaffe D.B."/>
            <person name="Jagadeeshan S."/>
            <person name="Jeck W.R."/>
            <person name="Johnson J."/>
            <person name="Jones C.D."/>
            <person name="Jordan W.C."/>
            <person name="Karpen G.H."/>
            <person name="Kataoka E."/>
            <person name="Keightley P.D."/>
            <person name="Kheradpour P."/>
            <person name="Kirkness E.F."/>
            <person name="Koerich L.B."/>
            <person name="Kristiansen K."/>
            <person name="Kudrna D."/>
            <person name="Kulathinal R.J."/>
            <person name="Kumar S."/>
            <person name="Kwok R."/>
            <person name="Lander E."/>
            <person name="Langley C.H."/>
            <person name="Lapoint R."/>
            <person name="Lazzaro B.P."/>
            <person name="Lee S.J."/>
            <person name="Levesque L."/>
            <person name="Li R."/>
            <person name="Lin C.F."/>
            <person name="Lin M.F."/>
            <person name="Lindblad-Toh K."/>
            <person name="Llopart A."/>
            <person name="Long M."/>
            <person name="Low L."/>
            <person name="Lozovsky E."/>
            <person name="Lu J."/>
            <person name="Luo M."/>
            <person name="Machado C.A."/>
            <person name="Makalowski W."/>
            <person name="Marzo M."/>
            <person name="Matsuda M."/>
            <person name="Matzkin L."/>
            <person name="McAllister B."/>
            <person name="McBride C.S."/>
            <person name="McKernan B."/>
            <person name="McKernan K."/>
            <person name="Mendez-Lago M."/>
            <person name="Minx P."/>
            <person name="Mollenhauer M.U."/>
            <person name="Montooth K."/>
            <person name="Mount S.M."/>
            <person name="Mu X."/>
            <person name="Myers E."/>
            <person name="Negre B."/>
            <person name="Newfeld S."/>
            <person name="Nielsen R."/>
            <person name="Noor M.A."/>
            <person name="O'Grady P."/>
            <person name="Pachter L."/>
            <person name="Papaceit M."/>
            <person name="Parisi M.J."/>
            <person name="Parisi M."/>
            <person name="Parts L."/>
            <person name="Pedersen J.S."/>
            <person name="Pesole G."/>
            <person name="Phillippy A.M."/>
            <person name="Ponting C.P."/>
            <person name="Pop M."/>
            <person name="Porcelli D."/>
            <person name="Powell J.R."/>
            <person name="Prohaska S."/>
            <person name="Pruitt K."/>
            <person name="Puig M."/>
            <person name="Quesneville H."/>
            <person name="Ram K.R."/>
            <person name="Rand D."/>
            <person name="Rasmussen M.D."/>
            <person name="Reed L.K."/>
            <person name="Reenan R."/>
            <person name="Reily A."/>
            <person name="Remington K.A."/>
            <person name="Rieger T.T."/>
            <person name="Ritchie M.G."/>
            <person name="Robin C."/>
            <person name="Rogers Y.H."/>
            <person name="Rohde C."/>
            <person name="Rozas J."/>
            <person name="Rubenfield M.J."/>
            <person name="Ruiz A."/>
            <person name="Russo S."/>
            <person name="Salzberg S.L."/>
            <person name="Sanchez-Gracia A."/>
            <person name="Saranga D.J."/>
            <person name="Sato H."/>
            <person name="Schaeffer S.W."/>
            <person name="Schatz M.C."/>
            <person name="Schlenke T."/>
            <person name="Schwartz R."/>
            <person name="Segarra C."/>
            <person name="Singh R.S."/>
            <person name="Sirot L."/>
            <person name="Sirota M."/>
            <person name="Sisneros N.B."/>
            <person name="Smith C.D."/>
            <person name="Smith T.F."/>
            <person name="Spieth J."/>
            <person name="Stage D.E."/>
            <person name="Stark A."/>
            <person name="Stephan W."/>
            <person name="Strausberg R.L."/>
            <person name="Strempel S."/>
            <person name="Sturgill D."/>
            <person name="Sutton G."/>
            <person name="Sutton G.G."/>
            <person name="Tao W."/>
            <person name="Teichmann S."/>
            <person name="Tobari Y.N."/>
            <person name="Tomimura Y."/>
            <person name="Tsolas J.M."/>
            <person name="Valente V.L."/>
            <person name="Venter E."/>
            <person name="Venter J.C."/>
            <person name="Vicario S."/>
            <person name="Vieira F.G."/>
            <person name="Vilella A.J."/>
            <person name="Villasante A."/>
            <person name="Walenz B."/>
            <person name="Wang J."/>
            <person name="Wasserman M."/>
            <person name="Watts T."/>
            <person name="Wilson D."/>
            <person name="Wilson R.K."/>
            <person name="Wing R.A."/>
            <person name="Wolfner M.F."/>
            <person name="Wong A."/>
            <person name="Wong G.K."/>
            <person name="Wu C.I."/>
            <person name="Wu G."/>
            <person name="Yamamoto D."/>
            <person name="Yang H.P."/>
            <person name="Yang S.P."/>
            <person name="Yorke J.A."/>
            <person name="Yoshida K."/>
            <person name="Zdobnov E."/>
            <person name="Zhang P."/>
            <person name="Zhang Y."/>
            <person name="Zimin A.V."/>
            <person name="Baldwin J."/>
            <person name="Abdouelleil A."/>
            <person name="Abdulkadir J."/>
            <person name="Abebe A."/>
            <person name="Abera B."/>
            <person name="Abreu J."/>
            <person name="Acer S.C."/>
            <person name="Aftuck L."/>
            <person name="Alexander A."/>
            <person name="An P."/>
            <person name="Anderson E."/>
            <person name="Anderson S."/>
            <person name="Arachi H."/>
            <person name="Azer M."/>
            <person name="Bachantsang P."/>
            <person name="Barry A."/>
            <person name="Bayul T."/>
            <person name="Berlin A."/>
            <person name="Bessette D."/>
            <person name="Bloom T."/>
            <person name="Blye J."/>
            <person name="Boguslavskiy L."/>
            <person name="Bonnet C."/>
            <person name="Boukhgalter B."/>
            <person name="Bourzgui I."/>
            <person name="Brown A."/>
            <person name="Cahill P."/>
            <person name="Channer S."/>
            <person name="Cheshatsang Y."/>
            <person name="Chuda L."/>
            <person name="Citroen M."/>
            <person name="Collymore A."/>
            <person name="Cooke P."/>
            <person name="Costello M."/>
            <person name="D'Aco K."/>
            <person name="Daza R."/>
            <person name="De Haan G."/>
            <person name="DeGray S."/>
            <person name="DeMaso C."/>
            <person name="Dhargay N."/>
            <person name="Dooley K."/>
            <person name="Dooley E."/>
            <person name="Doricent M."/>
            <person name="Dorje P."/>
            <person name="Dorjee K."/>
            <person name="Dupes A."/>
            <person name="Elong R."/>
            <person name="Falk J."/>
            <person name="Farina A."/>
            <person name="Faro S."/>
            <person name="Ferguson D."/>
            <person name="Fisher S."/>
            <person name="Foley C.D."/>
            <person name="Franke A."/>
            <person name="Friedrich D."/>
            <person name="Gadbois L."/>
            <person name="Gearin G."/>
            <person name="Gearin C.R."/>
            <person name="Giannoukos G."/>
            <person name="Goode T."/>
            <person name="Graham J."/>
            <person name="Grandbois E."/>
            <person name="Grewal S."/>
            <person name="Gyaltsen K."/>
            <person name="Hafez N."/>
            <person name="Hagos B."/>
            <person name="Hall J."/>
            <person name="Henson C."/>
            <person name="Hollinger A."/>
            <person name="Honan T."/>
            <person name="Huard M.D."/>
            <person name="Hughes L."/>
            <person name="Hurhula B."/>
            <person name="Husby M.E."/>
            <person name="Kamat A."/>
            <person name="Kanga B."/>
            <person name="Kashin S."/>
            <person name="Khazanovich D."/>
            <person name="Kisner P."/>
            <person name="Lance K."/>
            <person name="Lara M."/>
            <person name="Lee W."/>
            <person name="Lennon N."/>
            <person name="Letendre F."/>
            <person name="LeVine R."/>
            <person name="Lipovsky A."/>
            <person name="Liu X."/>
            <person name="Liu J."/>
            <person name="Liu S."/>
            <person name="Lokyitsang T."/>
            <person name="Lokyitsang Y."/>
            <person name="Lubonja R."/>
            <person name="Lui A."/>
            <person name="MacDonald P."/>
            <person name="Magnisalis V."/>
            <person name="Maru K."/>
            <person name="Matthews C."/>
            <person name="McCusker W."/>
            <person name="McDonough S."/>
            <person name="Mehta T."/>
            <person name="Meldrim J."/>
            <person name="Meneus L."/>
            <person name="Mihai O."/>
            <person name="Mihalev A."/>
            <person name="Mihova T."/>
            <person name="Mittelman R."/>
            <person name="Mlenga V."/>
            <person name="Montmayeur A."/>
            <person name="Mulrain L."/>
            <person name="Navidi A."/>
            <person name="Naylor J."/>
            <person name="Negash T."/>
            <person name="Nguyen T."/>
            <person name="Nguyen N."/>
            <person name="Nicol R."/>
            <person name="Norbu C."/>
            <person name="Norbu N."/>
            <person name="Novod N."/>
            <person name="O'Neill B."/>
            <person name="Osman S."/>
            <person name="Markiewicz E."/>
            <person name="Oyono O.L."/>
            <person name="Patti C."/>
            <person name="Phunkhang P."/>
            <person name="Pierre F."/>
            <person name="Priest M."/>
            <person name="Raghuraman S."/>
            <person name="Rege F."/>
            <person name="Reyes R."/>
            <person name="Rise C."/>
            <person name="Rogov P."/>
            <person name="Ross K."/>
            <person name="Ryan E."/>
            <person name="Settipalli S."/>
            <person name="Shea T."/>
            <person name="Sherpa N."/>
            <person name="Shi L."/>
            <person name="Shih D."/>
            <person name="Sparrow T."/>
            <person name="Spaulding J."/>
            <person name="Stalker J."/>
            <person name="Stange-Thomann N."/>
            <person name="Stavropoulos S."/>
            <person name="Stone C."/>
            <person name="Strader C."/>
            <person name="Tesfaye S."/>
            <person name="Thomson T."/>
            <person name="Thoulutsang Y."/>
            <person name="Thoulutsang D."/>
            <person name="Topham K."/>
            <person name="Topping I."/>
            <person name="Tsamla T."/>
            <person name="Vassiliev H."/>
            <person name="Vo A."/>
            <person name="Wangchuk T."/>
            <person name="Wangdi T."/>
            <person name="Weiand M."/>
            <person name="Wilkinson J."/>
            <person name="Wilson A."/>
            <person name="Yadav S."/>
            <person name="Young G."/>
            <person name="Yu Q."/>
            <person name="Zembek L."/>
            <person name="Zhong D."/>
            <person name="Zimmer A."/>
            <person name="Zwirko Z."/>
            <person name="Jaffe D.B."/>
            <person name="Alvarez P."/>
            <person name="Brockman W."/>
            <person name="Butler J."/>
            <person name="Chin C."/>
            <person name="Gnerre S."/>
            <person name="Grabherr M."/>
            <person name="Kleber M."/>
            <person name="Mauceli E."/>
            <person name="MacCallum I."/>
        </authorList>
    </citation>
    <scope>NUCLEOTIDE SEQUENCE [LARGE SCALE GENOMIC DNA]</scope>
    <source>
        <strain evidence="3">MSH-3 / Tucson 14011-0111.49</strain>
    </source>
</reference>
<gene>
    <name evidence="2" type="primary">Dper\GL11993</name>
    <name evidence="2" type="ORF">Dper_GL11993</name>
</gene>
<keyword evidence="3" id="KW-1185">Reference proteome</keyword>
<feature type="region of interest" description="Disordered" evidence="1">
    <location>
        <begin position="15"/>
        <end position="41"/>
    </location>
</feature>
<protein>
    <submittedName>
        <fullName evidence="2">GL11993</fullName>
    </submittedName>
</protein>
<dbReference type="Proteomes" id="UP000008744">
    <property type="component" value="Unassembled WGS sequence"/>
</dbReference>
<dbReference type="HOGENOM" id="CLU_2429390_0_0_1"/>
<accession>B4GLP7</accession>
<organism evidence="3">
    <name type="scientific">Drosophila persimilis</name>
    <name type="common">Fruit fly</name>
    <dbReference type="NCBI Taxonomy" id="7234"/>
    <lineage>
        <taxon>Eukaryota</taxon>
        <taxon>Metazoa</taxon>
        <taxon>Ecdysozoa</taxon>
        <taxon>Arthropoda</taxon>
        <taxon>Hexapoda</taxon>
        <taxon>Insecta</taxon>
        <taxon>Pterygota</taxon>
        <taxon>Neoptera</taxon>
        <taxon>Endopterygota</taxon>
        <taxon>Diptera</taxon>
        <taxon>Brachycera</taxon>
        <taxon>Muscomorpha</taxon>
        <taxon>Ephydroidea</taxon>
        <taxon>Drosophilidae</taxon>
        <taxon>Drosophila</taxon>
        <taxon>Sophophora</taxon>
    </lineage>
</organism>